<comment type="similarity">
    <text evidence="2">Belongs to the allantoicase family.</text>
</comment>
<evidence type="ECO:0000256" key="5">
    <source>
        <dbReference type="ARBA" id="ARBA00022801"/>
    </source>
</evidence>
<dbReference type="PANTHER" id="PTHR12045">
    <property type="entry name" value="ALLANTOICASE"/>
    <property type="match status" value="1"/>
</dbReference>
<proteinExistence type="inferred from homology"/>
<dbReference type="FunFam" id="2.60.120.260:FF:000059">
    <property type="entry name" value="Probable allantoicase"/>
    <property type="match status" value="1"/>
</dbReference>
<dbReference type="InParanoid" id="A0A3N4KW06"/>
<dbReference type="FunCoup" id="A0A3N4KW06">
    <property type="interactions" value="59"/>
</dbReference>
<dbReference type="Proteomes" id="UP000277580">
    <property type="component" value="Unassembled WGS sequence"/>
</dbReference>
<comment type="pathway">
    <text evidence="7">Nitrogen metabolism; (S)-allantoin degradation; (S)-ureidoglycolate from allantoate (aminidohydrolase route): step 1/1.</text>
</comment>
<gene>
    <name evidence="9" type="ORF">P167DRAFT_505077</name>
</gene>
<dbReference type="AlphaFoldDB" id="A0A3N4KW06"/>
<dbReference type="InterPro" id="IPR008979">
    <property type="entry name" value="Galactose-bd-like_sf"/>
</dbReference>
<dbReference type="Gene3D" id="2.60.120.260">
    <property type="entry name" value="Galactose-binding domain-like"/>
    <property type="match status" value="2"/>
</dbReference>
<keyword evidence="10" id="KW-1185">Reference proteome</keyword>
<evidence type="ECO:0000256" key="6">
    <source>
        <dbReference type="ARBA" id="ARBA00056910"/>
    </source>
</evidence>
<evidence type="ECO:0000256" key="4">
    <source>
        <dbReference type="ARBA" id="ARBA00022631"/>
    </source>
</evidence>
<feature type="domain" description="Allantoicase" evidence="8">
    <location>
        <begin position="27"/>
        <end position="176"/>
    </location>
</feature>
<evidence type="ECO:0000313" key="10">
    <source>
        <dbReference type="Proteomes" id="UP000277580"/>
    </source>
</evidence>
<comment type="function">
    <text evidence="6">Utilization of purines as secondary nitrogen sources, when primary sources are limiting.</text>
</comment>
<comment type="catalytic activity">
    <reaction evidence="1">
        <text>allantoate + H2O = (S)-ureidoglycolate + urea</text>
        <dbReference type="Rhea" id="RHEA:11016"/>
        <dbReference type="ChEBI" id="CHEBI:15377"/>
        <dbReference type="ChEBI" id="CHEBI:16199"/>
        <dbReference type="ChEBI" id="CHEBI:17536"/>
        <dbReference type="ChEBI" id="CHEBI:57296"/>
        <dbReference type="EC" id="3.5.3.4"/>
    </reaction>
</comment>
<dbReference type="SUPFAM" id="SSF49785">
    <property type="entry name" value="Galactose-binding domain-like"/>
    <property type="match status" value="2"/>
</dbReference>
<keyword evidence="4" id="KW-0659">Purine metabolism</keyword>
<name>A0A3N4KW06_9PEZI</name>
<dbReference type="EMBL" id="ML119122">
    <property type="protein sequence ID" value="RPB13658.1"/>
    <property type="molecule type" value="Genomic_DNA"/>
</dbReference>
<keyword evidence="5" id="KW-0378">Hydrolase</keyword>
<dbReference type="OrthoDB" id="10266039at2759"/>
<dbReference type="GO" id="GO:0000256">
    <property type="term" value="P:allantoin catabolic process"/>
    <property type="evidence" value="ECO:0007669"/>
    <property type="project" value="InterPro"/>
</dbReference>
<reference evidence="9 10" key="1">
    <citation type="journal article" date="2018" name="Nat. Ecol. Evol.">
        <title>Pezizomycetes genomes reveal the molecular basis of ectomycorrhizal truffle lifestyle.</title>
        <authorList>
            <person name="Murat C."/>
            <person name="Payen T."/>
            <person name="Noel B."/>
            <person name="Kuo A."/>
            <person name="Morin E."/>
            <person name="Chen J."/>
            <person name="Kohler A."/>
            <person name="Krizsan K."/>
            <person name="Balestrini R."/>
            <person name="Da Silva C."/>
            <person name="Montanini B."/>
            <person name="Hainaut M."/>
            <person name="Levati E."/>
            <person name="Barry K.W."/>
            <person name="Belfiori B."/>
            <person name="Cichocki N."/>
            <person name="Clum A."/>
            <person name="Dockter R.B."/>
            <person name="Fauchery L."/>
            <person name="Guy J."/>
            <person name="Iotti M."/>
            <person name="Le Tacon F."/>
            <person name="Lindquist E.A."/>
            <person name="Lipzen A."/>
            <person name="Malagnac F."/>
            <person name="Mello A."/>
            <person name="Molinier V."/>
            <person name="Miyauchi S."/>
            <person name="Poulain J."/>
            <person name="Riccioni C."/>
            <person name="Rubini A."/>
            <person name="Sitrit Y."/>
            <person name="Splivallo R."/>
            <person name="Traeger S."/>
            <person name="Wang M."/>
            <person name="Zifcakova L."/>
            <person name="Wipf D."/>
            <person name="Zambonelli A."/>
            <person name="Paolocci F."/>
            <person name="Nowrousian M."/>
            <person name="Ottonello S."/>
            <person name="Baldrian P."/>
            <person name="Spatafora J.W."/>
            <person name="Henrissat B."/>
            <person name="Nagy L.G."/>
            <person name="Aury J.M."/>
            <person name="Wincker P."/>
            <person name="Grigoriev I.V."/>
            <person name="Bonfante P."/>
            <person name="Martin F.M."/>
        </authorList>
    </citation>
    <scope>NUCLEOTIDE SEQUENCE [LARGE SCALE GENOMIC DNA]</scope>
    <source>
        <strain evidence="9 10">CCBAS932</strain>
    </source>
</reference>
<dbReference type="FunFam" id="2.60.120.260:FF:000078">
    <property type="entry name" value="DAL2p Allantoicase"/>
    <property type="match status" value="1"/>
</dbReference>
<evidence type="ECO:0000259" key="8">
    <source>
        <dbReference type="Pfam" id="PF03561"/>
    </source>
</evidence>
<dbReference type="GO" id="GO:0006144">
    <property type="term" value="P:purine nucleobase metabolic process"/>
    <property type="evidence" value="ECO:0007669"/>
    <property type="project" value="UniProtKB-KW"/>
</dbReference>
<evidence type="ECO:0000313" key="9">
    <source>
        <dbReference type="EMBL" id="RPB13658.1"/>
    </source>
</evidence>
<protein>
    <recommendedName>
        <fullName evidence="3">allantoicase</fullName>
        <ecNumber evidence="3">3.5.3.4</ecNumber>
    </recommendedName>
</protein>
<dbReference type="GO" id="GO:0004037">
    <property type="term" value="F:allantoicase activity"/>
    <property type="evidence" value="ECO:0007669"/>
    <property type="project" value="UniProtKB-EC"/>
</dbReference>
<dbReference type="EC" id="3.5.3.4" evidence="3"/>
<dbReference type="NCBIfam" id="TIGR02961">
    <property type="entry name" value="allantoicase"/>
    <property type="match status" value="1"/>
</dbReference>
<dbReference type="HAMAP" id="MF_00813">
    <property type="entry name" value="Allantoicase"/>
    <property type="match status" value="1"/>
</dbReference>
<dbReference type="PIRSF" id="PIRSF016516">
    <property type="entry name" value="Allantoicase"/>
    <property type="match status" value="1"/>
</dbReference>
<dbReference type="STRING" id="1392247.A0A3N4KW06"/>
<evidence type="ECO:0000256" key="3">
    <source>
        <dbReference type="ARBA" id="ARBA00012170"/>
    </source>
</evidence>
<sequence length="344" mass="37479">MPQRIDISQVQETFGSSSIDLISAALGGQVLGFSDQFFADAENLINPAPPVHKPGVFVPSGAWYDGWETRRHNKEPADWVVIKLGVASGTVLGVEIDTTYFNGNHAPAVSVEGTFIDGGHPDANTAWDEILPKQETGPSQRHLWKLDEPTKKAYSHVRLNMYPDGGIARFRLYGNAVPVFPVDPESIIDLAHVSSGGLAVSCSDQHYGTKDNLLLPGRGKDMGDGWETKRSREASHIDWVIVKLGAPGYIEEVVVDTLHFRGNYPQAVEIYAIDAGSDHVVAASAPEWQKIVEAHPCEADKEHAFPSTMLKDVSGNVVTHVKMVIIPDGGVKRLRVYGKRAVSN</sequence>
<organism evidence="9 10">
    <name type="scientific">Morchella conica CCBAS932</name>
    <dbReference type="NCBI Taxonomy" id="1392247"/>
    <lineage>
        <taxon>Eukaryota</taxon>
        <taxon>Fungi</taxon>
        <taxon>Dikarya</taxon>
        <taxon>Ascomycota</taxon>
        <taxon>Pezizomycotina</taxon>
        <taxon>Pezizomycetes</taxon>
        <taxon>Pezizales</taxon>
        <taxon>Morchellaceae</taxon>
        <taxon>Morchella</taxon>
    </lineage>
</organism>
<evidence type="ECO:0000256" key="2">
    <source>
        <dbReference type="ARBA" id="ARBA00009242"/>
    </source>
</evidence>
<evidence type="ECO:0000256" key="1">
    <source>
        <dbReference type="ARBA" id="ARBA00001314"/>
    </source>
</evidence>
<accession>A0A3N4KW06</accession>
<dbReference type="InterPro" id="IPR015908">
    <property type="entry name" value="Allantoicase_dom"/>
</dbReference>
<dbReference type="InterPro" id="IPR005164">
    <property type="entry name" value="Allantoicase"/>
</dbReference>
<feature type="domain" description="Allantoicase" evidence="8">
    <location>
        <begin position="196"/>
        <end position="340"/>
    </location>
</feature>
<dbReference type="Pfam" id="PF03561">
    <property type="entry name" value="Allantoicase"/>
    <property type="match status" value="2"/>
</dbReference>
<evidence type="ECO:0000256" key="7">
    <source>
        <dbReference type="ARBA" id="ARBA00060607"/>
    </source>
</evidence>
<dbReference type="PANTHER" id="PTHR12045:SF3">
    <property type="entry name" value="INACTIVE ALLANTOICASE-RELATED"/>
    <property type="match status" value="1"/>
</dbReference>